<proteinExistence type="predicted"/>
<organism evidence="2 3">
    <name type="scientific">Roseibium limicola</name>
    <dbReference type="NCBI Taxonomy" id="2816037"/>
    <lineage>
        <taxon>Bacteria</taxon>
        <taxon>Pseudomonadati</taxon>
        <taxon>Pseudomonadota</taxon>
        <taxon>Alphaproteobacteria</taxon>
        <taxon>Hyphomicrobiales</taxon>
        <taxon>Stappiaceae</taxon>
        <taxon>Roseibium</taxon>
    </lineage>
</organism>
<evidence type="ECO:0000259" key="1">
    <source>
        <dbReference type="Pfam" id="PF14206"/>
    </source>
</evidence>
<dbReference type="EMBL" id="JAFLNF010000009">
    <property type="protein sequence ID" value="MBO0347203.1"/>
    <property type="molecule type" value="Genomic_DNA"/>
</dbReference>
<dbReference type="InterPro" id="IPR025983">
    <property type="entry name" value="Cys_rich_CPCC"/>
</dbReference>
<dbReference type="AlphaFoldDB" id="A0A939ERK7"/>
<evidence type="ECO:0000313" key="2">
    <source>
        <dbReference type="EMBL" id="MBO0347203.1"/>
    </source>
</evidence>
<name>A0A939ERK7_9HYPH</name>
<evidence type="ECO:0000313" key="3">
    <source>
        <dbReference type="Proteomes" id="UP000664779"/>
    </source>
</evidence>
<dbReference type="Pfam" id="PF14206">
    <property type="entry name" value="Cys_rich_CPCC"/>
    <property type="match status" value="1"/>
</dbReference>
<keyword evidence="3" id="KW-1185">Reference proteome</keyword>
<sequence>MNSETPQAIACPCCGNLTLGTDGMAADWDICLVCFWENDPDQRKDETLAEGANDVNLKTARENYKAFGACDENVKEHVRDPLPEEVPQPEAQH</sequence>
<reference evidence="2" key="1">
    <citation type="submission" date="2021-03" db="EMBL/GenBank/DDBJ databases">
        <title>Roseibium sp. CAU 1637 isolated from Incheon.</title>
        <authorList>
            <person name="Kim W."/>
        </authorList>
    </citation>
    <scope>NUCLEOTIDE SEQUENCE</scope>
    <source>
        <strain evidence="2">CAU 1637</strain>
    </source>
</reference>
<gene>
    <name evidence="2" type="ORF">J0X15_18385</name>
</gene>
<accession>A0A939ERK7</accession>
<protein>
    <recommendedName>
        <fullName evidence="1">Cysteine-rich CPCC domain-containing protein</fullName>
    </recommendedName>
</protein>
<dbReference type="Proteomes" id="UP000664779">
    <property type="component" value="Unassembled WGS sequence"/>
</dbReference>
<feature type="domain" description="Cysteine-rich CPCC" evidence="1">
    <location>
        <begin position="10"/>
        <end position="85"/>
    </location>
</feature>
<dbReference type="RefSeq" id="WP_206943982.1">
    <property type="nucleotide sequence ID" value="NZ_JAFLNF010000009.1"/>
</dbReference>
<comment type="caution">
    <text evidence="2">The sequence shown here is derived from an EMBL/GenBank/DDBJ whole genome shotgun (WGS) entry which is preliminary data.</text>
</comment>